<reference evidence="3 4" key="1">
    <citation type="submission" date="2014-10" db="EMBL/GenBank/DDBJ databases">
        <title>Genome sequence of Micropolyspora internatus JCM3315.</title>
        <authorList>
            <person name="Shin S.-K."/>
            <person name="Yi H."/>
        </authorList>
    </citation>
    <scope>NUCLEOTIDE SEQUENCE [LARGE SCALE GENOMIC DNA]</scope>
    <source>
        <strain evidence="3 4">JCM 3315</strain>
    </source>
</reference>
<evidence type="ECO:0000256" key="1">
    <source>
        <dbReference type="ARBA" id="ARBA00022741"/>
    </source>
</evidence>
<evidence type="ECO:0000256" key="2">
    <source>
        <dbReference type="ARBA" id="ARBA00022840"/>
    </source>
</evidence>
<dbReference type="Pfam" id="PF03969">
    <property type="entry name" value="AFG1_ATPase"/>
    <property type="match status" value="2"/>
</dbReference>
<evidence type="ECO:0000313" key="3">
    <source>
        <dbReference type="EMBL" id="KHF43779.1"/>
    </source>
</evidence>
<dbReference type="AlphaFoldDB" id="A0A837D7H3"/>
<evidence type="ECO:0000313" key="4">
    <source>
        <dbReference type="Proteomes" id="UP000030848"/>
    </source>
</evidence>
<dbReference type="PANTHER" id="PTHR12169">
    <property type="entry name" value="ATPASE N2B"/>
    <property type="match status" value="1"/>
</dbReference>
<sequence>MPTEQLTSRHPEISPDELISTLVPPPRFDSVRFSTYVPNPAEPSQAEAVAACSRFAERVADSGGGTAKGWRALFGLGGRKQPAQRPGLYLDGGFGVGKTHLLASIWHAVPGPKAYGTFVELTHVVGALGFDEAVRRLSSHRLLAIDEFELDDPGDTMLVTRLLRELTDAGVFVAATSNTLPDKLGEGRFAAEDFLREIQSLSSKFDVVRVDGPDYRHRGLPEPPEPLSDEELTASANAWPGATLDDFDKLCDHLASLHPSRYGRLVDNVSAVHLRGVRPASDQAIALRLVAFADRLYDRAVPVLVSGSSLGELFDEDMLAGGYRKKYLRAVSRLTALARDAVDQSGSRT</sequence>
<dbReference type="RefSeq" id="WP_015786707.1">
    <property type="nucleotide sequence ID" value="NZ_CALJZO010000053.1"/>
</dbReference>
<dbReference type="PANTHER" id="PTHR12169:SF6">
    <property type="entry name" value="AFG1-LIKE ATPASE"/>
    <property type="match status" value="1"/>
</dbReference>
<proteinExistence type="predicted"/>
<name>A0A837D7H3_9PSEU</name>
<gene>
    <name evidence="3" type="ORF">MINT15_25040</name>
</gene>
<dbReference type="EMBL" id="JRZE01000005">
    <property type="protein sequence ID" value="KHF43779.1"/>
    <property type="molecule type" value="Genomic_DNA"/>
</dbReference>
<comment type="caution">
    <text evidence="3">The sequence shown here is derived from an EMBL/GenBank/DDBJ whole genome shotgun (WGS) entry which is preliminary data.</text>
</comment>
<dbReference type="NCBIfam" id="NF040713">
    <property type="entry name" value="ZapE"/>
    <property type="match status" value="1"/>
</dbReference>
<protein>
    <submittedName>
        <fullName evidence="3">ATPase</fullName>
    </submittedName>
</protein>
<accession>A0A837D7H3</accession>
<dbReference type="OMA" id="KVHPSRY"/>
<dbReference type="InterPro" id="IPR027417">
    <property type="entry name" value="P-loop_NTPase"/>
</dbReference>
<dbReference type="InterPro" id="IPR005654">
    <property type="entry name" value="ATPase_AFG1-like"/>
</dbReference>
<dbReference type="SUPFAM" id="SSF52540">
    <property type="entry name" value="P-loop containing nucleoside triphosphate hydrolases"/>
    <property type="match status" value="1"/>
</dbReference>
<organism evidence="3 4">
    <name type="scientific">Saccharomonospora viridis</name>
    <dbReference type="NCBI Taxonomy" id="1852"/>
    <lineage>
        <taxon>Bacteria</taxon>
        <taxon>Bacillati</taxon>
        <taxon>Actinomycetota</taxon>
        <taxon>Actinomycetes</taxon>
        <taxon>Pseudonocardiales</taxon>
        <taxon>Pseudonocardiaceae</taxon>
        <taxon>Saccharomonospora</taxon>
    </lineage>
</organism>
<dbReference type="GO" id="GO:0016887">
    <property type="term" value="F:ATP hydrolysis activity"/>
    <property type="evidence" value="ECO:0007669"/>
    <property type="project" value="InterPro"/>
</dbReference>
<keyword evidence="1" id="KW-0547">Nucleotide-binding</keyword>
<keyword evidence="2" id="KW-0067">ATP-binding</keyword>
<dbReference type="GO" id="GO:0005737">
    <property type="term" value="C:cytoplasm"/>
    <property type="evidence" value="ECO:0007669"/>
    <property type="project" value="TreeGrafter"/>
</dbReference>
<dbReference type="OrthoDB" id="9774491at2"/>
<dbReference type="GO" id="GO:0005524">
    <property type="term" value="F:ATP binding"/>
    <property type="evidence" value="ECO:0007669"/>
    <property type="project" value="UniProtKB-KW"/>
</dbReference>
<dbReference type="Gene3D" id="3.40.50.300">
    <property type="entry name" value="P-loop containing nucleotide triphosphate hydrolases"/>
    <property type="match status" value="1"/>
</dbReference>
<dbReference type="Proteomes" id="UP000030848">
    <property type="component" value="Unassembled WGS sequence"/>
</dbReference>